<dbReference type="SUPFAM" id="SSF54427">
    <property type="entry name" value="NTF2-like"/>
    <property type="match status" value="1"/>
</dbReference>
<dbReference type="InterPro" id="IPR037401">
    <property type="entry name" value="SnoaL-like"/>
</dbReference>
<dbReference type="RefSeq" id="WP_123846686.1">
    <property type="nucleotide sequence ID" value="NZ_RPDH01000001.1"/>
</dbReference>
<evidence type="ECO:0000259" key="1">
    <source>
        <dbReference type="Pfam" id="PF12680"/>
    </source>
</evidence>
<protein>
    <submittedName>
        <fullName evidence="2">Nuclear transport factor 2 family protein</fullName>
    </submittedName>
</protein>
<dbReference type="InterPro" id="IPR032710">
    <property type="entry name" value="NTF2-like_dom_sf"/>
</dbReference>
<reference evidence="2 3" key="1">
    <citation type="submission" date="2018-11" db="EMBL/GenBank/DDBJ databases">
        <title>Chitinophaga lutea sp.nov., isolate from arsenic contaminated soil.</title>
        <authorList>
            <person name="Zong Y."/>
        </authorList>
    </citation>
    <scope>NUCLEOTIDE SEQUENCE [LARGE SCALE GENOMIC DNA]</scope>
    <source>
        <strain evidence="2 3">ZY74</strain>
    </source>
</reference>
<comment type="caution">
    <text evidence="2">The sequence shown here is derived from an EMBL/GenBank/DDBJ whole genome shotgun (WGS) entry which is preliminary data.</text>
</comment>
<feature type="domain" description="SnoaL-like" evidence="1">
    <location>
        <begin position="9"/>
        <end position="114"/>
    </location>
</feature>
<evidence type="ECO:0000313" key="2">
    <source>
        <dbReference type="EMBL" id="RPE14174.1"/>
    </source>
</evidence>
<dbReference type="OrthoDB" id="7859473at2"/>
<dbReference type="Proteomes" id="UP000278351">
    <property type="component" value="Unassembled WGS sequence"/>
</dbReference>
<gene>
    <name evidence="2" type="ORF">EGT74_11910</name>
</gene>
<dbReference type="Gene3D" id="3.10.450.50">
    <property type="match status" value="1"/>
</dbReference>
<evidence type="ECO:0000313" key="3">
    <source>
        <dbReference type="Proteomes" id="UP000278351"/>
    </source>
</evidence>
<dbReference type="EMBL" id="RPDH01000001">
    <property type="protein sequence ID" value="RPE14174.1"/>
    <property type="molecule type" value="Genomic_DNA"/>
</dbReference>
<sequence>MKNQALQTVQQFLAAVQQFDVPQLQALLHPAVKWQAPGSNRFSGEKQNAGEVFEMVGGMMAASGNTFSLAEIKSVAVNGNRVACVLRFTASREGAVMDTDNTDVYTVENGQITAVEAFATEPEKEDAFWGK</sequence>
<accession>A0A3N4QRG9</accession>
<organism evidence="2 3">
    <name type="scientific">Chitinophaga lutea</name>
    <dbReference type="NCBI Taxonomy" id="2488634"/>
    <lineage>
        <taxon>Bacteria</taxon>
        <taxon>Pseudomonadati</taxon>
        <taxon>Bacteroidota</taxon>
        <taxon>Chitinophagia</taxon>
        <taxon>Chitinophagales</taxon>
        <taxon>Chitinophagaceae</taxon>
        <taxon>Chitinophaga</taxon>
    </lineage>
</organism>
<dbReference type="Pfam" id="PF12680">
    <property type="entry name" value="SnoaL_2"/>
    <property type="match status" value="1"/>
</dbReference>
<proteinExistence type="predicted"/>
<keyword evidence="3" id="KW-1185">Reference proteome</keyword>
<name>A0A3N4QRG9_9BACT</name>
<dbReference type="AlphaFoldDB" id="A0A3N4QRG9"/>